<dbReference type="Gene3D" id="1.10.600.10">
    <property type="entry name" value="Farnesyl Diphosphate Synthase"/>
    <property type="match status" value="1"/>
</dbReference>
<evidence type="ECO:0000256" key="1">
    <source>
        <dbReference type="ARBA" id="ARBA00007946"/>
    </source>
</evidence>
<evidence type="ECO:0008006" key="5">
    <source>
        <dbReference type="Google" id="ProtNLM"/>
    </source>
</evidence>
<comment type="caution">
    <text evidence="3">The sequence shown here is derived from an EMBL/GenBank/DDBJ whole genome shotgun (WGS) entry which is preliminary data.</text>
</comment>
<reference evidence="3 4" key="1">
    <citation type="submission" date="2017-12" db="EMBL/GenBank/DDBJ databases">
        <title>Comparative genomics of Botrytis spp.</title>
        <authorList>
            <person name="Valero-Jimenez C.A."/>
            <person name="Tapia P."/>
            <person name="Veloso J."/>
            <person name="Silva-Moreno E."/>
            <person name="Staats M."/>
            <person name="Valdes J.H."/>
            <person name="Van Kan J.A.L."/>
        </authorList>
    </citation>
    <scope>NUCLEOTIDE SEQUENCE [LARGE SCALE GENOMIC DNA]</scope>
    <source>
        <strain evidence="3 4">MUCL2120</strain>
    </source>
</reference>
<gene>
    <name evidence="3" type="ORF">BOTNAR_0410g00120</name>
</gene>
<dbReference type="SUPFAM" id="SSF48576">
    <property type="entry name" value="Terpenoid synthases"/>
    <property type="match status" value="1"/>
</dbReference>
<accession>A0A4Z1HLL1</accession>
<dbReference type="Proteomes" id="UP000297452">
    <property type="component" value="Unassembled WGS sequence"/>
</dbReference>
<dbReference type="EMBL" id="PQXJ01000410">
    <property type="protein sequence ID" value="TGO49986.1"/>
    <property type="molecule type" value="Genomic_DNA"/>
</dbReference>
<protein>
    <recommendedName>
        <fullName evidence="5">Trichodiene synthase</fullName>
    </recommendedName>
</protein>
<name>A0A4Z1HLL1_9HELO</name>
<dbReference type="GO" id="GO:0016838">
    <property type="term" value="F:carbon-oxygen lyase activity, acting on phosphates"/>
    <property type="evidence" value="ECO:0007669"/>
    <property type="project" value="InterPro"/>
</dbReference>
<keyword evidence="4" id="KW-1185">Reference proteome</keyword>
<comment type="similarity">
    <text evidence="1">Belongs to the trichodiene synthase family.</text>
</comment>
<evidence type="ECO:0000313" key="4">
    <source>
        <dbReference type="Proteomes" id="UP000297452"/>
    </source>
</evidence>
<organism evidence="3 4">
    <name type="scientific">Botryotinia narcissicola</name>
    <dbReference type="NCBI Taxonomy" id="278944"/>
    <lineage>
        <taxon>Eukaryota</taxon>
        <taxon>Fungi</taxon>
        <taxon>Dikarya</taxon>
        <taxon>Ascomycota</taxon>
        <taxon>Pezizomycotina</taxon>
        <taxon>Leotiomycetes</taxon>
        <taxon>Helotiales</taxon>
        <taxon>Sclerotiniaceae</taxon>
        <taxon>Botryotinia</taxon>
    </lineage>
</organism>
<proteinExistence type="inferred from homology"/>
<dbReference type="STRING" id="278944.A0A4Z1HLL1"/>
<sequence>MTATFSLNEASLDRGTVTKAQFEIIVRKLLQKISYKPLVMLQDVELESFILEHLLVLARDQHLDLQKNSQIAKVTVKTVHLIYPWHEKALQKLITIYTVIDDCIQDLLPNLRAFRRNLLAGVSSGHFLNGLTKVLAQIVAYYGPFASDFIYVSTFELIAMVVFEWEIGEKLHCNPHAPNFPAYLRSKAGIGEAYAKFLFPEKYFPEATFLQRYIQATPDLLEINGFLNDVFSFYKESVVSTDRNKYVHNYAAVHSITAHEALEAIAANLAECVGRLRLLLSSELEIMKVINAFIEGYIAMNWLPRYRLHECDLPKVLAQDQNSQS</sequence>
<dbReference type="InterPro" id="IPR024652">
    <property type="entry name" value="Trichodiene_synth"/>
</dbReference>
<dbReference type="InterPro" id="IPR008949">
    <property type="entry name" value="Isoprenoid_synthase_dom_sf"/>
</dbReference>
<dbReference type="AlphaFoldDB" id="A0A4Z1HLL1"/>
<dbReference type="OrthoDB" id="2998174at2759"/>
<dbReference type="Pfam" id="PF06330">
    <property type="entry name" value="TRI5"/>
    <property type="match status" value="1"/>
</dbReference>
<evidence type="ECO:0000313" key="3">
    <source>
        <dbReference type="EMBL" id="TGO49986.1"/>
    </source>
</evidence>
<keyword evidence="2" id="KW-0456">Lyase</keyword>
<evidence type="ECO:0000256" key="2">
    <source>
        <dbReference type="ARBA" id="ARBA00023239"/>
    </source>
</evidence>